<dbReference type="PRINTS" id="PR00080">
    <property type="entry name" value="SDRFAMILY"/>
</dbReference>
<feature type="region of interest" description="Disordered" evidence="4">
    <location>
        <begin position="219"/>
        <end position="239"/>
    </location>
</feature>
<evidence type="ECO:0000256" key="2">
    <source>
        <dbReference type="ARBA" id="ARBA00023002"/>
    </source>
</evidence>
<dbReference type="Pfam" id="PF00106">
    <property type="entry name" value="adh_short"/>
    <property type="match status" value="1"/>
</dbReference>
<dbReference type="FunFam" id="3.40.50.720:FF:000084">
    <property type="entry name" value="Short-chain dehydrogenase reductase"/>
    <property type="match status" value="1"/>
</dbReference>
<dbReference type="InterPro" id="IPR002347">
    <property type="entry name" value="SDR_fam"/>
</dbReference>
<dbReference type="Gene3D" id="3.40.50.720">
    <property type="entry name" value="NAD(P)-binding Rossmann-like Domain"/>
    <property type="match status" value="1"/>
</dbReference>
<dbReference type="Proteomes" id="UP000198982">
    <property type="component" value="Unassembled WGS sequence"/>
</dbReference>
<dbReference type="PANTHER" id="PTHR43669">
    <property type="entry name" value="5-KETO-D-GLUCONATE 5-REDUCTASE"/>
    <property type="match status" value="1"/>
</dbReference>
<keyword evidence="7" id="KW-1185">Reference proteome</keyword>
<proteinExistence type="inferred from homology"/>
<dbReference type="InterPro" id="IPR036291">
    <property type="entry name" value="NAD(P)-bd_dom_sf"/>
</dbReference>
<dbReference type="GO" id="GO:0016491">
    <property type="term" value="F:oxidoreductase activity"/>
    <property type="evidence" value="ECO:0007669"/>
    <property type="project" value="UniProtKB-KW"/>
</dbReference>
<dbReference type="PRINTS" id="PR00081">
    <property type="entry name" value="GDHRDH"/>
</dbReference>
<feature type="domain" description="Ketoreductase" evidence="5">
    <location>
        <begin position="7"/>
        <end position="188"/>
    </location>
</feature>
<dbReference type="RefSeq" id="WP_244168879.1">
    <property type="nucleotide sequence ID" value="NZ_FNTJ01000001.1"/>
</dbReference>
<evidence type="ECO:0000259" key="5">
    <source>
        <dbReference type="SMART" id="SM00822"/>
    </source>
</evidence>
<protein>
    <submittedName>
        <fullName evidence="6">NAD(P)-dependent dehydrogenase, short-chain alcohol dehydrogenase family</fullName>
    </submittedName>
</protein>
<gene>
    <name evidence="6" type="ORF">SAMN05216178_3032</name>
</gene>
<organism evidence="6 7">
    <name type="scientific">Pseudomonas saponiphila</name>
    <dbReference type="NCBI Taxonomy" id="556534"/>
    <lineage>
        <taxon>Bacteria</taxon>
        <taxon>Pseudomonadati</taxon>
        <taxon>Pseudomonadota</taxon>
        <taxon>Gammaproteobacteria</taxon>
        <taxon>Pseudomonadales</taxon>
        <taxon>Pseudomonadaceae</taxon>
        <taxon>Pseudomonas</taxon>
    </lineage>
</organism>
<dbReference type="SUPFAM" id="SSF51735">
    <property type="entry name" value="NAD(P)-binding Rossmann-fold domains"/>
    <property type="match status" value="1"/>
</dbReference>
<feature type="compositionally biased region" description="Polar residues" evidence="4">
    <location>
        <begin position="227"/>
        <end position="236"/>
    </location>
</feature>
<accession>A0A1H4NVP4</accession>
<dbReference type="SMART" id="SM00822">
    <property type="entry name" value="PKS_KR"/>
    <property type="match status" value="1"/>
</dbReference>
<evidence type="ECO:0000256" key="1">
    <source>
        <dbReference type="ARBA" id="ARBA00006484"/>
    </source>
</evidence>
<dbReference type="EMBL" id="FNTJ01000001">
    <property type="protein sequence ID" value="SEB99209.1"/>
    <property type="molecule type" value="Genomic_DNA"/>
</dbReference>
<evidence type="ECO:0000313" key="6">
    <source>
        <dbReference type="EMBL" id="SEB99209.1"/>
    </source>
</evidence>
<evidence type="ECO:0000256" key="4">
    <source>
        <dbReference type="SAM" id="MobiDB-lite"/>
    </source>
</evidence>
<keyword evidence="2" id="KW-0560">Oxidoreductase</keyword>
<dbReference type="AlphaFoldDB" id="A0A1H4NVP4"/>
<dbReference type="NCBIfam" id="NF005681">
    <property type="entry name" value="PRK07478.1"/>
    <property type="match status" value="1"/>
</dbReference>
<evidence type="ECO:0000256" key="3">
    <source>
        <dbReference type="RuleBase" id="RU000363"/>
    </source>
</evidence>
<dbReference type="PANTHER" id="PTHR43669:SF3">
    <property type="entry name" value="ALCOHOL DEHYDROGENASE, PUTATIVE (AFU_ORTHOLOGUE AFUA_3G03445)-RELATED"/>
    <property type="match status" value="1"/>
</dbReference>
<dbReference type="InterPro" id="IPR057326">
    <property type="entry name" value="KR_dom"/>
</dbReference>
<reference evidence="7" key="1">
    <citation type="submission" date="2016-10" db="EMBL/GenBank/DDBJ databases">
        <authorList>
            <person name="Varghese N."/>
            <person name="Submissions S."/>
        </authorList>
    </citation>
    <scope>NUCLEOTIDE SEQUENCE [LARGE SCALE GENOMIC DNA]</scope>
    <source>
        <strain evidence="7">DSM 9751</strain>
    </source>
</reference>
<comment type="similarity">
    <text evidence="1 3">Belongs to the short-chain dehydrogenases/reductases (SDR) family.</text>
</comment>
<sequence>MKQLQDKVAIVTGATSGIGQAAARLFAQEGARLIVTGRRGDALDALVAQIQQAGGEAFGVAGDIRSEALAERLVALALERFGGLDIAFNNAGMTGESRSVSELTLGQWQAVLDCNLTSAFLGAKYQLPALRSRGAGSIIFTSSFVGHRVGFPGMAAYAASKAALIGLTQVIAAEEGPHGIRANALLPGGTDTPMGQAATDTPEKRAFVENLHALSASPVPRKLPGQRCSSRRTPPVSSAGRRCWLRGVSQSTAAKRCG</sequence>
<dbReference type="CDD" id="cd05233">
    <property type="entry name" value="SDR_c"/>
    <property type="match status" value="1"/>
</dbReference>
<name>A0A1H4NVP4_9PSED</name>
<evidence type="ECO:0000313" key="7">
    <source>
        <dbReference type="Proteomes" id="UP000198982"/>
    </source>
</evidence>